<dbReference type="CDD" id="cd06261">
    <property type="entry name" value="TM_PBP2"/>
    <property type="match status" value="1"/>
</dbReference>
<comment type="similarity">
    <text evidence="7">Belongs to the binding-protein-dependent transport system permease family.</text>
</comment>
<keyword evidence="6 7" id="KW-0472">Membrane</keyword>
<keyword evidence="2 7" id="KW-0813">Transport</keyword>
<evidence type="ECO:0000256" key="6">
    <source>
        <dbReference type="ARBA" id="ARBA00023136"/>
    </source>
</evidence>
<evidence type="ECO:0000256" key="4">
    <source>
        <dbReference type="ARBA" id="ARBA00022692"/>
    </source>
</evidence>
<feature type="transmembrane region" description="Helical" evidence="7">
    <location>
        <begin position="176"/>
        <end position="194"/>
    </location>
</feature>
<dbReference type="PANTHER" id="PTHR43163">
    <property type="entry name" value="DIPEPTIDE TRANSPORT SYSTEM PERMEASE PROTEIN DPPB-RELATED"/>
    <property type="match status" value="1"/>
</dbReference>
<keyword evidence="4 7" id="KW-0812">Transmembrane</keyword>
<feature type="transmembrane region" description="Helical" evidence="7">
    <location>
        <begin position="134"/>
        <end position="156"/>
    </location>
</feature>
<dbReference type="AlphaFoldDB" id="A0A537J7F3"/>
<dbReference type="EMBL" id="VBAO01000282">
    <property type="protein sequence ID" value="TMI79479.1"/>
    <property type="molecule type" value="Genomic_DNA"/>
</dbReference>
<gene>
    <name evidence="9" type="ORF">E6H04_10515</name>
</gene>
<dbReference type="InterPro" id="IPR035906">
    <property type="entry name" value="MetI-like_sf"/>
</dbReference>
<evidence type="ECO:0000313" key="9">
    <source>
        <dbReference type="EMBL" id="TMI79479.1"/>
    </source>
</evidence>
<dbReference type="GO" id="GO:0005886">
    <property type="term" value="C:plasma membrane"/>
    <property type="evidence" value="ECO:0007669"/>
    <property type="project" value="UniProtKB-SubCell"/>
</dbReference>
<evidence type="ECO:0000256" key="5">
    <source>
        <dbReference type="ARBA" id="ARBA00022989"/>
    </source>
</evidence>
<feature type="transmembrane region" description="Helical" evidence="7">
    <location>
        <begin position="235"/>
        <end position="261"/>
    </location>
</feature>
<dbReference type="PROSITE" id="PS50928">
    <property type="entry name" value="ABC_TM1"/>
    <property type="match status" value="1"/>
</dbReference>
<evidence type="ECO:0000256" key="3">
    <source>
        <dbReference type="ARBA" id="ARBA00022475"/>
    </source>
</evidence>
<feature type="transmembrane region" description="Helical" evidence="7">
    <location>
        <begin position="12"/>
        <end position="30"/>
    </location>
</feature>
<evidence type="ECO:0000259" key="8">
    <source>
        <dbReference type="PROSITE" id="PS50928"/>
    </source>
</evidence>
<comment type="caution">
    <text evidence="9">The sequence shown here is derived from an EMBL/GenBank/DDBJ whole genome shotgun (WGS) entry which is preliminary data.</text>
</comment>
<comment type="subcellular location">
    <subcellularLocation>
        <location evidence="1 7">Cell membrane</location>
        <topology evidence="1 7">Multi-pass membrane protein</topology>
    </subcellularLocation>
</comment>
<dbReference type="Proteomes" id="UP000320048">
    <property type="component" value="Unassembled WGS sequence"/>
</dbReference>
<name>A0A537J7F3_9BACT</name>
<dbReference type="InterPro" id="IPR000515">
    <property type="entry name" value="MetI-like"/>
</dbReference>
<dbReference type="Pfam" id="PF00528">
    <property type="entry name" value="BPD_transp_1"/>
    <property type="match status" value="1"/>
</dbReference>
<keyword evidence="5 7" id="KW-1133">Transmembrane helix</keyword>
<feature type="domain" description="ABC transmembrane type-1" evidence="8">
    <location>
        <begin position="95"/>
        <end position="304"/>
    </location>
</feature>
<evidence type="ECO:0000313" key="10">
    <source>
        <dbReference type="Proteomes" id="UP000320048"/>
    </source>
</evidence>
<reference evidence="9 10" key="1">
    <citation type="journal article" date="2019" name="Nat. Microbiol.">
        <title>Mediterranean grassland soil C-N compound turnover is dependent on rainfall and depth, and is mediated by genomically divergent microorganisms.</title>
        <authorList>
            <person name="Diamond S."/>
            <person name="Andeer P.F."/>
            <person name="Li Z."/>
            <person name="Crits-Christoph A."/>
            <person name="Burstein D."/>
            <person name="Anantharaman K."/>
            <person name="Lane K.R."/>
            <person name="Thomas B.C."/>
            <person name="Pan C."/>
            <person name="Northen T.R."/>
            <person name="Banfield J.F."/>
        </authorList>
    </citation>
    <scope>NUCLEOTIDE SEQUENCE [LARGE SCALE GENOMIC DNA]</scope>
    <source>
        <strain evidence="9">NP_7</strain>
    </source>
</reference>
<feature type="transmembrane region" description="Helical" evidence="7">
    <location>
        <begin position="281"/>
        <end position="307"/>
    </location>
</feature>
<protein>
    <submittedName>
        <fullName evidence="9">ABC transporter permease</fullName>
    </submittedName>
</protein>
<dbReference type="GO" id="GO:0071916">
    <property type="term" value="F:dipeptide transmembrane transporter activity"/>
    <property type="evidence" value="ECO:0007669"/>
    <property type="project" value="TreeGrafter"/>
</dbReference>
<evidence type="ECO:0000256" key="2">
    <source>
        <dbReference type="ARBA" id="ARBA00022448"/>
    </source>
</evidence>
<feature type="transmembrane region" description="Helical" evidence="7">
    <location>
        <begin position="101"/>
        <end position="122"/>
    </location>
</feature>
<dbReference type="Pfam" id="PF19300">
    <property type="entry name" value="BPD_transp_1_N"/>
    <property type="match status" value="1"/>
</dbReference>
<organism evidence="9 10">
    <name type="scientific">Candidatus Segetimicrobium genomatis</name>
    <dbReference type="NCBI Taxonomy" id="2569760"/>
    <lineage>
        <taxon>Bacteria</taxon>
        <taxon>Bacillati</taxon>
        <taxon>Candidatus Sysuimicrobiota</taxon>
        <taxon>Candidatus Sysuimicrobiia</taxon>
        <taxon>Candidatus Sysuimicrobiales</taxon>
        <taxon>Candidatus Segetimicrobiaceae</taxon>
        <taxon>Candidatus Segetimicrobium</taxon>
    </lineage>
</organism>
<evidence type="ECO:0000256" key="1">
    <source>
        <dbReference type="ARBA" id="ARBA00004651"/>
    </source>
</evidence>
<evidence type="ECO:0000256" key="7">
    <source>
        <dbReference type="RuleBase" id="RU363032"/>
    </source>
</evidence>
<sequence length="320" mass="34407">MARYLILRAMSVIPTLFGITVLVFLVTVFIPGDPAQVLAGAEAPPEVVASLRHEFGLDQPIHVRYGIWLANIARGNLGESYFSHQTVLRLVGRAFPVTLELATLSLLVALAIAVPSGIVSAVKASSWFDLGATAFGFVGLSIPGFWLGIMLIYLFGAHLRWLPAGGFIPLSQGPVANLRSMILPAVALGTFASTQLMRYLRAGMLDVLNADYVRTARAKGLADAMVLVRHAMRNALIPFMTVLGVQMGYLLGGTVITESVFALPGVGRLVLTAILNRDYQVAVGIILLIATAFVLVNLAVDLLYPVLDPRVRIGQSMSWQ</sequence>
<accession>A0A537J7F3</accession>
<dbReference type="Gene3D" id="1.10.3720.10">
    <property type="entry name" value="MetI-like"/>
    <property type="match status" value="1"/>
</dbReference>
<dbReference type="InterPro" id="IPR045621">
    <property type="entry name" value="BPD_transp_1_N"/>
</dbReference>
<dbReference type="SUPFAM" id="SSF161098">
    <property type="entry name" value="MetI-like"/>
    <property type="match status" value="1"/>
</dbReference>
<dbReference type="PANTHER" id="PTHR43163:SF6">
    <property type="entry name" value="DIPEPTIDE TRANSPORT SYSTEM PERMEASE PROTEIN DPPB-RELATED"/>
    <property type="match status" value="1"/>
</dbReference>
<keyword evidence="3" id="KW-1003">Cell membrane</keyword>
<proteinExistence type="inferred from homology"/>